<accession>A0A5B7G834</accession>
<organism evidence="2 3">
    <name type="scientific">Portunus trituberculatus</name>
    <name type="common">Swimming crab</name>
    <name type="synonym">Neptunus trituberculatus</name>
    <dbReference type="NCBI Taxonomy" id="210409"/>
    <lineage>
        <taxon>Eukaryota</taxon>
        <taxon>Metazoa</taxon>
        <taxon>Ecdysozoa</taxon>
        <taxon>Arthropoda</taxon>
        <taxon>Crustacea</taxon>
        <taxon>Multicrustacea</taxon>
        <taxon>Malacostraca</taxon>
        <taxon>Eumalacostraca</taxon>
        <taxon>Eucarida</taxon>
        <taxon>Decapoda</taxon>
        <taxon>Pleocyemata</taxon>
        <taxon>Brachyura</taxon>
        <taxon>Eubrachyura</taxon>
        <taxon>Portunoidea</taxon>
        <taxon>Portunidae</taxon>
        <taxon>Portuninae</taxon>
        <taxon>Portunus</taxon>
    </lineage>
</organism>
<proteinExistence type="predicted"/>
<evidence type="ECO:0000313" key="3">
    <source>
        <dbReference type="Proteomes" id="UP000324222"/>
    </source>
</evidence>
<gene>
    <name evidence="2" type="ORF">E2C01_050369</name>
</gene>
<keyword evidence="3" id="KW-1185">Reference proteome</keyword>
<reference evidence="2 3" key="1">
    <citation type="submission" date="2019-05" db="EMBL/GenBank/DDBJ databases">
        <title>Another draft genome of Portunus trituberculatus and its Hox gene families provides insights of decapod evolution.</title>
        <authorList>
            <person name="Jeong J.-H."/>
            <person name="Song I."/>
            <person name="Kim S."/>
            <person name="Choi T."/>
            <person name="Kim D."/>
            <person name="Ryu S."/>
            <person name="Kim W."/>
        </authorList>
    </citation>
    <scope>NUCLEOTIDE SEQUENCE [LARGE SCALE GENOMIC DNA]</scope>
    <source>
        <tissue evidence="2">Muscle</tissue>
    </source>
</reference>
<dbReference type="Proteomes" id="UP000324222">
    <property type="component" value="Unassembled WGS sequence"/>
</dbReference>
<feature type="region of interest" description="Disordered" evidence="1">
    <location>
        <begin position="56"/>
        <end position="75"/>
    </location>
</feature>
<evidence type="ECO:0000256" key="1">
    <source>
        <dbReference type="SAM" id="MobiDB-lite"/>
    </source>
</evidence>
<sequence length="75" mass="8098">MEAAGDHRGRGGGLAGTWEHHSHPAMPCWWLLLLPKIFVTTTTTTTRRMAGVVWAGRRRDGSGPPEGVEGLTAFS</sequence>
<dbReference type="AlphaFoldDB" id="A0A5B7G834"/>
<name>A0A5B7G834_PORTR</name>
<comment type="caution">
    <text evidence="2">The sequence shown here is derived from an EMBL/GenBank/DDBJ whole genome shotgun (WGS) entry which is preliminary data.</text>
</comment>
<dbReference type="EMBL" id="VSRR010013917">
    <property type="protein sequence ID" value="MPC56410.1"/>
    <property type="molecule type" value="Genomic_DNA"/>
</dbReference>
<evidence type="ECO:0000313" key="2">
    <source>
        <dbReference type="EMBL" id="MPC56410.1"/>
    </source>
</evidence>
<protein>
    <submittedName>
        <fullName evidence="2">Uncharacterized protein</fullName>
    </submittedName>
</protein>